<organism evidence="2 3">
    <name type="scientific">Armillaria solidipes</name>
    <dbReference type="NCBI Taxonomy" id="1076256"/>
    <lineage>
        <taxon>Eukaryota</taxon>
        <taxon>Fungi</taxon>
        <taxon>Dikarya</taxon>
        <taxon>Basidiomycota</taxon>
        <taxon>Agaricomycotina</taxon>
        <taxon>Agaricomycetes</taxon>
        <taxon>Agaricomycetidae</taxon>
        <taxon>Agaricales</taxon>
        <taxon>Marasmiineae</taxon>
        <taxon>Physalacriaceae</taxon>
        <taxon>Armillaria</taxon>
    </lineage>
</organism>
<keyword evidence="1" id="KW-0812">Transmembrane</keyword>
<keyword evidence="3" id="KW-1185">Reference proteome</keyword>
<name>A0A2H3B708_9AGAR</name>
<dbReference type="AlphaFoldDB" id="A0A2H3B708"/>
<evidence type="ECO:0000313" key="2">
    <source>
        <dbReference type="EMBL" id="PBK59633.1"/>
    </source>
</evidence>
<gene>
    <name evidence="2" type="ORF">ARMSODRAFT_966753</name>
</gene>
<sequence length="301" mass="34728">MQLISYQATPVILYRITDVFVFSPSYRGTLPVYASFLRVLEQAHRIYILSFVCLPRLSGSRRLPPLILHGDTSRPRRCLFSELSMHNSCAQIARVKEADGAPQDLLVPMRDGFLCEDDISHSQVQLSTTVKRDPLQNKRLIHFFVVQRSHVGVMCKMESNVYRNIGDSVSLSLPHIELASIAMSDVQVIPHLIHHVIVVFVSIDSFVLIITVPGLRWLTQRRYSMEGRVVTLRRFFHYQPLFKYRAVLHPEYAVDTFVHRSVILCMRREEALVFWQARRLHLVFRHASLTVGEILSPRISP</sequence>
<feature type="transmembrane region" description="Helical" evidence="1">
    <location>
        <begin position="192"/>
        <end position="218"/>
    </location>
</feature>
<protein>
    <submittedName>
        <fullName evidence="2">Uncharacterized protein</fullName>
    </submittedName>
</protein>
<dbReference type="EMBL" id="KZ293500">
    <property type="protein sequence ID" value="PBK59633.1"/>
    <property type="molecule type" value="Genomic_DNA"/>
</dbReference>
<keyword evidence="1" id="KW-0472">Membrane</keyword>
<keyword evidence="1" id="KW-1133">Transmembrane helix</keyword>
<proteinExistence type="predicted"/>
<evidence type="ECO:0000256" key="1">
    <source>
        <dbReference type="SAM" id="Phobius"/>
    </source>
</evidence>
<evidence type="ECO:0000313" key="3">
    <source>
        <dbReference type="Proteomes" id="UP000218334"/>
    </source>
</evidence>
<reference evidence="3" key="1">
    <citation type="journal article" date="2017" name="Nat. Ecol. Evol.">
        <title>Genome expansion and lineage-specific genetic innovations in the forest pathogenic fungi Armillaria.</title>
        <authorList>
            <person name="Sipos G."/>
            <person name="Prasanna A.N."/>
            <person name="Walter M.C."/>
            <person name="O'Connor E."/>
            <person name="Balint B."/>
            <person name="Krizsan K."/>
            <person name="Kiss B."/>
            <person name="Hess J."/>
            <person name="Varga T."/>
            <person name="Slot J."/>
            <person name="Riley R."/>
            <person name="Boka B."/>
            <person name="Rigling D."/>
            <person name="Barry K."/>
            <person name="Lee J."/>
            <person name="Mihaltcheva S."/>
            <person name="LaButti K."/>
            <person name="Lipzen A."/>
            <person name="Waldron R."/>
            <person name="Moloney N.M."/>
            <person name="Sperisen C."/>
            <person name="Kredics L."/>
            <person name="Vagvoelgyi C."/>
            <person name="Patrignani A."/>
            <person name="Fitzpatrick D."/>
            <person name="Nagy I."/>
            <person name="Doyle S."/>
            <person name="Anderson J.B."/>
            <person name="Grigoriev I.V."/>
            <person name="Gueldener U."/>
            <person name="Muensterkoetter M."/>
            <person name="Nagy L.G."/>
        </authorList>
    </citation>
    <scope>NUCLEOTIDE SEQUENCE [LARGE SCALE GENOMIC DNA]</scope>
    <source>
        <strain evidence="3">28-4</strain>
    </source>
</reference>
<dbReference type="Proteomes" id="UP000218334">
    <property type="component" value="Unassembled WGS sequence"/>
</dbReference>
<accession>A0A2H3B708</accession>